<keyword evidence="1" id="KW-1133">Transmembrane helix</keyword>
<feature type="transmembrane region" description="Helical" evidence="1">
    <location>
        <begin position="45"/>
        <end position="65"/>
    </location>
</feature>
<evidence type="ECO:0000313" key="2">
    <source>
        <dbReference type="EMBL" id="OQR87263.1"/>
    </source>
</evidence>
<feature type="transmembrane region" description="Helical" evidence="1">
    <location>
        <begin position="77"/>
        <end position="97"/>
    </location>
</feature>
<dbReference type="AlphaFoldDB" id="A0A1V9YNG7"/>
<evidence type="ECO:0000256" key="1">
    <source>
        <dbReference type="SAM" id="Phobius"/>
    </source>
</evidence>
<sequence>MVWLNRTATALVLLLVCTLALGGAFIGVASSWLGAAIHGMEPPWLLMFGIALIVLAVVGLASFVFSTIDKCYTLHRVLLLLLVAVLIGFVVCAKVKALSSFTTALNYAPAFTTYQHRMEEYLSNASLTTSYLDVRIGWDSEAPRKPTLNTDEKYPMGHAVIFSEAYCQSEASAFCDEFPFASTVVVPDMWRAPNMTFAAARALATLPTTFANVTVTATTTINSFCAEFMPLNNSNRDLEWMCNSCKSIPKVQPRVSKVQPQIDQLARWIHATCPMRSAKPTGAYCLSTVECQFTEGHGLDLLCAIGYSGSYVDPFLDRCFGTTLMATAVDYVWAAVVTSSVIAFAALILSWRLRTLHKAREAQALSVRTPIDEA</sequence>
<accession>A0A1V9YNG7</accession>
<comment type="caution">
    <text evidence="2">The sequence shown here is derived from an EMBL/GenBank/DDBJ whole genome shotgun (WGS) entry which is preliminary data.</text>
</comment>
<keyword evidence="3" id="KW-1185">Reference proteome</keyword>
<gene>
    <name evidence="2" type="ORF">ACHHYP_09304</name>
</gene>
<keyword evidence="1" id="KW-0812">Transmembrane</keyword>
<dbReference type="EMBL" id="JNBR01001453">
    <property type="protein sequence ID" value="OQR87263.1"/>
    <property type="molecule type" value="Genomic_DNA"/>
</dbReference>
<dbReference type="Proteomes" id="UP000243579">
    <property type="component" value="Unassembled WGS sequence"/>
</dbReference>
<protein>
    <submittedName>
        <fullName evidence="2">Uncharacterized protein</fullName>
    </submittedName>
</protein>
<evidence type="ECO:0000313" key="3">
    <source>
        <dbReference type="Proteomes" id="UP000243579"/>
    </source>
</evidence>
<name>A0A1V9YNG7_ACHHY</name>
<organism evidence="2 3">
    <name type="scientific">Achlya hypogyna</name>
    <name type="common">Oomycete</name>
    <name type="synonym">Protoachlya hypogyna</name>
    <dbReference type="NCBI Taxonomy" id="1202772"/>
    <lineage>
        <taxon>Eukaryota</taxon>
        <taxon>Sar</taxon>
        <taxon>Stramenopiles</taxon>
        <taxon>Oomycota</taxon>
        <taxon>Saprolegniomycetes</taxon>
        <taxon>Saprolegniales</taxon>
        <taxon>Achlyaceae</taxon>
        <taxon>Achlya</taxon>
    </lineage>
</organism>
<keyword evidence="1" id="KW-0472">Membrane</keyword>
<proteinExistence type="predicted"/>
<reference evidence="2 3" key="1">
    <citation type="journal article" date="2014" name="Genome Biol. Evol.">
        <title>The secreted proteins of Achlya hypogyna and Thraustotheca clavata identify the ancestral oomycete secretome and reveal gene acquisitions by horizontal gene transfer.</title>
        <authorList>
            <person name="Misner I."/>
            <person name="Blouin N."/>
            <person name="Leonard G."/>
            <person name="Richards T.A."/>
            <person name="Lane C.E."/>
        </authorList>
    </citation>
    <scope>NUCLEOTIDE SEQUENCE [LARGE SCALE GENOMIC DNA]</scope>
    <source>
        <strain evidence="2 3">ATCC 48635</strain>
    </source>
</reference>
<feature type="transmembrane region" description="Helical" evidence="1">
    <location>
        <begin position="331"/>
        <end position="351"/>
    </location>
</feature>